<dbReference type="CDD" id="cd16917">
    <property type="entry name" value="HATPase_UhpB-NarQ-NarX-like"/>
    <property type="match status" value="1"/>
</dbReference>
<dbReference type="Gene3D" id="3.30.565.10">
    <property type="entry name" value="Histidine kinase-like ATPase, C-terminal domain"/>
    <property type="match status" value="1"/>
</dbReference>
<dbReference type="Proteomes" id="UP000299290">
    <property type="component" value="Unassembled WGS sequence"/>
</dbReference>
<evidence type="ECO:0000256" key="8">
    <source>
        <dbReference type="ARBA" id="ARBA00023012"/>
    </source>
</evidence>
<dbReference type="EMBL" id="BJHV01000001">
    <property type="protein sequence ID" value="GDY42568.1"/>
    <property type="molecule type" value="Genomic_DNA"/>
</dbReference>
<dbReference type="GO" id="GO:0000155">
    <property type="term" value="F:phosphorelay sensor kinase activity"/>
    <property type="evidence" value="ECO:0007669"/>
    <property type="project" value="InterPro"/>
</dbReference>
<evidence type="ECO:0000256" key="4">
    <source>
        <dbReference type="ARBA" id="ARBA00022679"/>
    </source>
</evidence>
<dbReference type="Pfam" id="PF02518">
    <property type="entry name" value="HATPase_c"/>
    <property type="match status" value="1"/>
</dbReference>
<feature type="transmembrane region" description="Helical" evidence="10">
    <location>
        <begin position="79"/>
        <end position="104"/>
    </location>
</feature>
<evidence type="ECO:0000256" key="5">
    <source>
        <dbReference type="ARBA" id="ARBA00022741"/>
    </source>
</evidence>
<keyword evidence="10" id="KW-0472">Membrane</keyword>
<evidence type="ECO:0000256" key="3">
    <source>
        <dbReference type="ARBA" id="ARBA00022553"/>
    </source>
</evidence>
<gene>
    <name evidence="13" type="ORF">SANT12839_034500</name>
</gene>
<protein>
    <recommendedName>
        <fullName evidence="2">histidine kinase</fullName>
        <ecNumber evidence="2">2.7.13.3</ecNumber>
    </recommendedName>
</protein>
<evidence type="ECO:0000256" key="10">
    <source>
        <dbReference type="SAM" id="Phobius"/>
    </source>
</evidence>
<evidence type="ECO:0000256" key="6">
    <source>
        <dbReference type="ARBA" id="ARBA00022777"/>
    </source>
</evidence>
<dbReference type="RefSeq" id="WP_137965672.1">
    <property type="nucleotide sequence ID" value="NZ_BJHV01000001.1"/>
</dbReference>
<keyword evidence="10" id="KW-0812">Transmembrane</keyword>
<keyword evidence="3" id="KW-0597">Phosphoprotein</keyword>
<keyword evidence="6 13" id="KW-0418">Kinase</keyword>
<feature type="transmembrane region" description="Helical" evidence="10">
    <location>
        <begin position="136"/>
        <end position="156"/>
    </location>
</feature>
<evidence type="ECO:0000313" key="14">
    <source>
        <dbReference type="Proteomes" id="UP000299290"/>
    </source>
</evidence>
<organism evidence="13 14">
    <name type="scientific">Streptomyces antimycoticus</name>
    <dbReference type="NCBI Taxonomy" id="68175"/>
    <lineage>
        <taxon>Bacteria</taxon>
        <taxon>Bacillati</taxon>
        <taxon>Actinomycetota</taxon>
        <taxon>Actinomycetes</taxon>
        <taxon>Kitasatosporales</taxon>
        <taxon>Streptomycetaceae</taxon>
        <taxon>Streptomyces</taxon>
        <taxon>Streptomyces violaceusniger group</taxon>
    </lineage>
</organism>
<evidence type="ECO:0000256" key="1">
    <source>
        <dbReference type="ARBA" id="ARBA00000085"/>
    </source>
</evidence>
<feature type="transmembrane region" description="Helical" evidence="10">
    <location>
        <begin position="51"/>
        <end position="67"/>
    </location>
</feature>
<evidence type="ECO:0000256" key="2">
    <source>
        <dbReference type="ARBA" id="ARBA00012438"/>
    </source>
</evidence>
<comment type="catalytic activity">
    <reaction evidence="1">
        <text>ATP + protein L-histidine = ADP + protein N-phospho-L-histidine.</text>
        <dbReference type="EC" id="2.7.13.3"/>
    </reaction>
</comment>
<dbReference type="PANTHER" id="PTHR24421">
    <property type="entry name" value="NITRATE/NITRITE SENSOR PROTEIN NARX-RELATED"/>
    <property type="match status" value="1"/>
</dbReference>
<keyword evidence="4" id="KW-0808">Transferase</keyword>
<feature type="domain" description="Signal transduction histidine kinase subgroup 3 dimerisation and phosphoacceptor" evidence="12">
    <location>
        <begin position="188"/>
        <end position="252"/>
    </location>
</feature>
<feature type="transmembrane region" description="Helical" evidence="10">
    <location>
        <begin position="111"/>
        <end position="130"/>
    </location>
</feature>
<dbReference type="Gene3D" id="1.20.5.1930">
    <property type="match status" value="1"/>
</dbReference>
<keyword evidence="14" id="KW-1185">Reference proteome</keyword>
<dbReference type="EC" id="2.7.13.3" evidence="2"/>
<proteinExistence type="predicted"/>
<dbReference type="SUPFAM" id="SSF55874">
    <property type="entry name" value="ATPase domain of HSP90 chaperone/DNA topoisomerase II/histidine kinase"/>
    <property type="match status" value="1"/>
</dbReference>
<dbReference type="GO" id="GO:0046983">
    <property type="term" value="F:protein dimerization activity"/>
    <property type="evidence" value="ECO:0007669"/>
    <property type="project" value="InterPro"/>
</dbReference>
<evidence type="ECO:0000259" key="11">
    <source>
        <dbReference type="Pfam" id="PF02518"/>
    </source>
</evidence>
<feature type="transmembrane region" description="Helical" evidence="10">
    <location>
        <begin position="26"/>
        <end position="44"/>
    </location>
</feature>
<dbReference type="GO" id="GO:0016020">
    <property type="term" value="C:membrane"/>
    <property type="evidence" value="ECO:0007669"/>
    <property type="project" value="InterPro"/>
</dbReference>
<dbReference type="InterPro" id="IPR011712">
    <property type="entry name" value="Sig_transdc_His_kin_sub3_dim/P"/>
</dbReference>
<dbReference type="PANTHER" id="PTHR24421:SF10">
    <property type="entry name" value="NITRATE_NITRITE SENSOR PROTEIN NARQ"/>
    <property type="match status" value="1"/>
</dbReference>
<evidence type="ECO:0000259" key="12">
    <source>
        <dbReference type="Pfam" id="PF07730"/>
    </source>
</evidence>
<feature type="domain" description="Histidine kinase/HSP90-like ATPase" evidence="11">
    <location>
        <begin position="303"/>
        <end position="389"/>
    </location>
</feature>
<evidence type="ECO:0000256" key="9">
    <source>
        <dbReference type="SAM" id="MobiDB-lite"/>
    </source>
</evidence>
<dbReference type="AlphaFoldDB" id="A0A4D4K7C9"/>
<evidence type="ECO:0000256" key="7">
    <source>
        <dbReference type="ARBA" id="ARBA00022840"/>
    </source>
</evidence>
<reference evidence="13 14" key="1">
    <citation type="journal article" date="2020" name="Int. J. Syst. Evol. Microbiol.">
        <title>Reclassification of Streptomyces castelarensis and Streptomyces sporoclivatus as later heterotypic synonyms of Streptomyces antimycoticus.</title>
        <authorList>
            <person name="Komaki H."/>
            <person name="Tamura T."/>
        </authorList>
    </citation>
    <scope>NUCLEOTIDE SEQUENCE [LARGE SCALE GENOMIC DNA]</scope>
    <source>
        <strain evidence="13 14">NBRC 12839</strain>
    </source>
</reference>
<dbReference type="GO" id="GO:0005524">
    <property type="term" value="F:ATP binding"/>
    <property type="evidence" value="ECO:0007669"/>
    <property type="project" value="UniProtKB-KW"/>
</dbReference>
<keyword evidence="7" id="KW-0067">ATP-binding</keyword>
<evidence type="ECO:0000313" key="13">
    <source>
        <dbReference type="EMBL" id="GDY42568.1"/>
    </source>
</evidence>
<name>A0A4D4K7C9_9ACTN</name>
<keyword evidence="10" id="KW-1133">Transmembrane helix</keyword>
<sequence>MVKAQNSPDGPAAPLWVRRPEALHRAAYAVAALVFTGQIVAVVLRGSDGPTALSVLLAGGGVALSWWRPWAGLVVTSAASFAVTAVGHDPLSVWMMAVLVLFSVTLRGKQPLAGTGIVAAFFLGAFMTLGGFRGGAIVGAAALFSAIAGGATGAALRIHRDHWWILEERAESAIATREIEATRRVTEERLRIARDLHDVIGHQVAMLSLHLGAAEIGLPEDAESSRQALVSARSSARTVVVETQRILALLRVGDDTSDGEALRPTPSLSGLEGLIASFESIGLDVQPSIHIPAGFVEPSVGVTVYRVVQEALTNAYRHGEGTATVEVREREGRICVTVENRVGHSLHGSGSGSGTGTGSSSGSGLGLVGMRERVESSSGRLTIDSDNGRFRVHAEFSPLGAVV</sequence>
<dbReference type="InterPro" id="IPR050482">
    <property type="entry name" value="Sensor_HK_TwoCompSys"/>
</dbReference>
<comment type="caution">
    <text evidence="13">The sequence shown here is derived from an EMBL/GenBank/DDBJ whole genome shotgun (WGS) entry which is preliminary data.</text>
</comment>
<feature type="region of interest" description="Disordered" evidence="9">
    <location>
        <begin position="345"/>
        <end position="366"/>
    </location>
</feature>
<dbReference type="InterPro" id="IPR036890">
    <property type="entry name" value="HATPase_C_sf"/>
</dbReference>
<keyword evidence="8" id="KW-0902">Two-component regulatory system</keyword>
<feature type="compositionally biased region" description="Gly residues" evidence="9">
    <location>
        <begin position="349"/>
        <end position="366"/>
    </location>
</feature>
<accession>A0A4D4K7C9</accession>
<dbReference type="Pfam" id="PF07730">
    <property type="entry name" value="HisKA_3"/>
    <property type="match status" value="1"/>
</dbReference>
<keyword evidence="5" id="KW-0547">Nucleotide-binding</keyword>
<dbReference type="InterPro" id="IPR003594">
    <property type="entry name" value="HATPase_dom"/>
</dbReference>